<evidence type="ECO:0000256" key="1">
    <source>
        <dbReference type="ARBA" id="ARBA00004604"/>
    </source>
</evidence>
<evidence type="ECO:0000313" key="7">
    <source>
        <dbReference type="EMBL" id="KAF6155213.1"/>
    </source>
</evidence>
<dbReference type="InterPro" id="IPR012677">
    <property type="entry name" value="Nucleotide-bd_a/b_plait_sf"/>
</dbReference>
<dbReference type="OrthoDB" id="21643at2759"/>
<evidence type="ECO:0000313" key="8">
    <source>
        <dbReference type="Proteomes" id="UP000541444"/>
    </source>
</evidence>
<comment type="caution">
    <text evidence="7">The sequence shown here is derived from an EMBL/GenBank/DDBJ whole genome shotgun (WGS) entry which is preliminary data.</text>
</comment>
<dbReference type="GO" id="GO:0003723">
    <property type="term" value="F:RNA binding"/>
    <property type="evidence" value="ECO:0007669"/>
    <property type="project" value="UniProtKB-UniRule"/>
</dbReference>
<keyword evidence="3" id="KW-0539">Nucleus</keyword>
<dbReference type="SMART" id="SM00360">
    <property type="entry name" value="RRM"/>
    <property type="match status" value="1"/>
</dbReference>
<sequence>MTTRIFVGGLGGSVTEEDLEKTFSSLGIVKGVEIVNGRNFSYIDFQPSSHNSISKLFSMYNGCIWKGGRLKLEKAKEHYLVRLRREWAENAKPAKIPNDDLVGDKSVAVKEKSKLLTSEMQLQIFFPKLRKVKSVPYNGTGKHKYSFQRIDVPSLPIHYCDCEEHCNPLETVKKKQACSIQDQTDTLDEDELNMMQSVLSKLLKKEDNIASAYSRTNFLTEDSNPNQSIDDIPFEESEADEEADVDNLVINIVNRRSKSGLVESQGWGTISALNQEMKSSKPQLSNDGLSQNKLKSQKRKVIASINSPDPTSKNSQLLPSHQSNKEELTSKPKKKVKWETCAEESKGSLIEEAWPTDEKVGAHQSTTGPIWKQKTSWKKLLSETANSSFSISHIFPDNVREQNLPKTDSFGTEGFSHGRDNIARQPLSCESTVKNSEALLVSKDEVLQEKVTELCSSIVEAPSSSELQGPKFPSTDQKESRGQSWLHKSSWRELVGEMGNTSFSFSHILPGNVSATRDLPSSLAIENFNNSKQKNLTKPLRNDTTEVDLKDVGVGKDRILQQKATSALAATIMLSSVEGGATSPGLEKDELSENKLQEEKDELSENKDCGPDQNVAKVACINEFCTFMRSAASEREWTRTKAALSGSLKKKK</sequence>
<evidence type="ECO:0000256" key="3">
    <source>
        <dbReference type="ARBA" id="ARBA00023242"/>
    </source>
</evidence>
<keyword evidence="2 4" id="KW-0694">RNA-binding</keyword>
<feature type="region of interest" description="Disordered" evidence="5">
    <location>
        <begin position="464"/>
        <end position="485"/>
    </location>
</feature>
<dbReference type="Gene3D" id="3.30.70.330">
    <property type="match status" value="1"/>
</dbReference>
<accession>A0A7J7MK03</accession>
<protein>
    <recommendedName>
        <fullName evidence="6">RRM domain-containing protein</fullName>
    </recommendedName>
</protein>
<comment type="subcellular location">
    <subcellularLocation>
        <location evidence="1">Nucleus</location>
        <location evidence="1">Nucleolus</location>
    </subcellularLocation>
</comment>
<feature type="region of interest" description="Disordered" evidence="5">
    <location>
        <begin position="278"/>
        <end position="333"/>
    </location>
</feature>
<reference evidence="7 8" key="1">
    <citation type="journal article" date="2020" name="IScience">
        <title>Genome Sequencing of the Endangered Kingdonia uniflora (Circaeasteraceae, Ranunculales) Reveals Potential Mechanisms of Evolutionary Specialization.</title>
        <authorList>
            <person name="Sun Y."/>
            <person name="Deng T."/>
            <person name="Zhang A."/>
            <person name="Moore M.J."/>
            <person name="Landis J.B."/>
            <person name="Lin N."/>
            <person name="Zhang H."/>
            <person name="Zhang X."/>
            <person name="Huang J."/>
            <person name="Zhang X."/>
            <person name="Sun H."/>
            <person name="Wang H."/>
        </authorList>
    </citation>
    <scope>NUCLEOTIDE SEQUENCE [LARGE SCALE GENOMIC DNA]</scope>
    <source>
        <strain evidence="7">TB1705</strain>
        <tissue evidence="7">Leaf</tissue>
    </source>
</reference>
<dbReference type="InterPro" id="IPR034138">
    <property type="entry name" value="NOP8_RRM"/>
</dbReference>
<evidence type="ECO:0000256" key="4">
    <source>
        <dbReference type="PROSITE-ProRule" id="PRU00176"/>
    </source>
</evidence>
<dbReference type="PANTHER" id="PTHR23099">
    <property type="entry name" value="TRANSCRIPTIONAL REGULATOR"/>
    <property type="match status" value="1"/>
</dbReference>
<proteinExistence type="predicted"/>
<dbReference type="AlphaFoldDB" id="A0A7J7MK03"/>
<dbReference type="EMBL" id="JACGCM010001428">
    <property type="protein sequence ID" value="KAF6155213.1"/>
    <property type="molecule type" value="Genomic_DNA"/>
</dbReference>
<dbReference type="CDD" id="cd12226">
    <property type="entry name" value="RRM_NOL8"/>
    <property type="match status" value="1"/>
</dbReference>
<organism evidence="7 8">
    <name type="scientific">Kingdonia uniflora</name>
    <dbReference type="NCBI Taxonomy" id="39325"/>
    <lineage>
        <taxon>Eukaryota</taxon>
        <taxon>Viridiplantae</taxon>
        <taxon>Streptophyta</taxon>
        <taxon>Embryophyta</taxon>
        <taxon>Tracheophyta</taxon>
        <taxon>Spermatophyta</taxon>
        <taxon>Magnoliopsida</taxon>
        <taxon>Ranunculales</taxon>
        <taxon>Circaeasteraceae</taxon>
        <taxon>Kingdonia</taxon>
    </lineage>
</organism>
<feature type="compositionally biased region" description="Polar residues" evidence="5">
    <location>
        <begin position="278"/>
        <end position="294"/>
    </location>
</feature>
<evidence type="ECO:0000259" key="6">
    <source>
        <dbReference type="PROSITE" id="PS50102"/>
    </source>
</evidence>
<dbReference type="PROSITE" id="PS50102">
    <property type="entry name" value="RRM"/>
    <property type="match status" value="1"/>
</dbReference>
<dbReference type="InterPro" id="IPR035979">
    <property type="entry name" value="RBD_domain_sf"/>
</dbReference>
<dbReference type="PANTHER" id="PTHR23099:SF0">
    <property type="entry name" value="GERM CELL NUCLEAR ACIDIC PROTEIN"/>
    <property type="match status" value="1"/>
</dbReference>
<dbReference type="SUPFAM" id="SSF54928">
    <property type="entry name" value="RNA-binding domain, RBD"/>
    <property type="match status" value="1"/>
</dbReference>
<keyword evidence="8" id="KW-1185">Reference proteome</keyword>
<dbReference type="GO" id="GO:0005730">
    <property type="term" value="C:nucleolus"/>
    <property type="evidence" value="ECO:0007669"/>
    <property type="project" value="UniProtKB-SubCell"/>
</dbReference>
<name>A0A7J7MK03_9MAGN</name>
<dbReference type="InterPro" id="IPR000504">
    <property type="entry name" value="RRM_dom"/>
</dbReference>
<gene>
    <name evidence="7" type="ORF">GIB67_019739</name>
</gene>
<feature type="domain" description="RRM" evidence="6">
    <location>
        <begin position="3"/>
        <end position="77"/>
    </location>
</feature>
<evidence type="ECO:0000256" key="2">
    <source>
        <dbReference type="ARBA" id="ARBA00022884"/>
    </source>
</evidence>
<dbReference type="Pfam" id="PF00076">
    <property type="entry name" value="RRM_1"/>
    <property type="match status" value="1"/>
</dbReference>
<dbReference type="Proteomes" id="UP000541444">
    <property type="component" value="Unassembled WGS sequence"/>
</dbReference>
<evidence type="ECO:0000256" key="5">
    <source>
        <dbReference type="SAM" id="MobiDB-lite"/>
    </source>
</evidence>
<feature type="compositionally biased region" description="Polar residues" evidence="5">
    <location>
        <begin position="304"/>
        <end position="322"/>
    </location>
</feature>